<accession>A0A1M6ADB2</accession>
<dbReference type="AlphaFoldDB" id="A0A1M6ADB2"/>
<dbReference type="RefSeq" id="WP_073147339.1">
    <property type="nucleotide sequence ID" value="NZ_FQYY01000001.1"/>
</dbReference>
<keyword evidence="3" id="KW-1185">Reference proteome</keyword>
<reference evidence="2 3" key="1">
    <citation type="submission" date="2016-11" db="EMBL/GenBank/DDBJ databases">
        <authorList>
            <person name="Jaros S."/>
            <person name="Januszkiewicz K."/>
            <person name="Wedrychowicz H."/>
        </authorList>
    </citation>
    <scope>NUCLEOTIDE SEQUENCE [LARGE SCALE GENOMIC DNA]</scope>
    <source>
        <strain evidence="2 3">DSM 21425</strain>
    </source>
</reference>
<proteinExistence type="predicted"/>
<dbReference type="PANTHER" id="PTHR34406">
    <property type="entry name" value="PROTEIN YCEI"/>
    <property type="match status" value="1"/>
</dbReference>
<dbReference type="SUPFAM" id="SSF101874">
    <property type="entry name" value="YceI-like"/>
    <property type="match status" value="1"/>
</dbReference>
<dbReference type="InterPro" id="IPR007372">
    <property type="entry name" value="Lipid/polyisoprenoid-bd_YceI"/>
</dbReference>
<dbReference type="EMBL" id="FQYY01000001">
    <property type="protein sequence ID" value="SHI34439.1"/>
    <property type="molecule type" value="Genomic_DNA"/>
</dbReference>
<evidence type="ECO:0000313" key="3">
    <source>
        <dbReference type="Proteomes" id="UP000184225"/>
    </source>
</evidence>
<dbReference type="STRING" id="579105.SAMN04488096_101211"/>
<organism evidence="2 3">
    <name type="scientific">Mesonia phycicola</name>
    <dbReference type="NCBI Taxonomy" id="579105"/>
    <lineage>
        <taxon>Bacteria</taxon>
        <taxon>Pseudomonadati</taxon>
        <taxon>Bacteroidota</taxon>
        <taxon>Flavobacteriia</taxon>
        <taxon>Flavobacteriales</taxon>
        <taxon>Flavobacteriaceae</taxon>
        <taxon>Mesonia</taxon>
    </lineage>
</organism>
<dbReference type="Gene3D" id="2.40.128.110">
    <property type="entry name" value="Lipid/polyisoprenoid-binding, YceI-like"/>
    <property type="match status" value="1"/>
</dbReference>
<protein>
    <submittedName>
        <fullName evidence="2">Polyisoprenoid-binding protein YceI</fullName>
    </submittedName>
</protein>
<dbReference type="PANTHER" id="PTHR34406:SF1">
    <property type="entry name" value="PROTEIN YCEI"/>
    <property type="match status" value="1"/>
</dbReference>
<dbReference type="SMART" id="SM00867">
    <property type="entry name" value="YceI"/>
    <property type="match status" value="1"/>
</dbReference>
<evidence type="ECO:0000259" key="1">
    <source>
        <dbReference type="SMART" id="SM00867"/>
    </source>
</evidence>
<feature type="domain" description="Lipid/polyisoprenoid-binding YceI-like" evidence="1">
    <location>
        <begin position="30"/>
        <end position="190"/>
    </location>
</feature>
<dbReference type="InterPro" id="IPR036761">
    <property type="entry name" value="TTHA0802/YceI-like_sf"/>
</dbReference>
<name>A0A1M6ADB2_9FLAO</name>
<sequence length="191" mass="21539">MKNRLLKTLGVTAIFLAMISFTSNPIKKKNIRIKESNIEWKGEKLTGSHEGTLTFKEGFLEMENKNITGGEFIVDMSSITATDLSGEGKQKLEGHLKSDDFFGVKKHPTAKLLIKKATKTDNVYKIMADLTIKGKTNSVTFDLYMKDNTATTHLTIDRTKYNIKYGSGSFFDNLGDKTIYDDFELDITLKF</sequence>
<evidence type="ECO:0000313" key="2">
    <source>
        <dbReference type="EMBL" id="SHI34439.1"/>
    </source>
</evidence>
<dbReference type="Pfam" id="PF04264">
    <property type="entry name" value="YceI"/>
    <property type="match status" value="1"/>
</dbReference>
<dbReference type="OrthoDB" id="951410at2"/>
<dbReference type="Proteomes" id="UP000184225">
    <property type="component" value="Unassembled WGS sequence"/>
</dbReference>
<gene>
    <name evidence="2" type="ORF">SAMN04488096_101211</name>
</gene>